<accession>A0A177MXH5</accession>
<dbReference type="STRING" id="980561.A1359_01990"/>
<comment type="caution">
    <text evidence="1">The sequence shown here is derived from an EMBL/GenBank/DDBJ whole genome shotgun (WGS) entry which is preliminary data.</text>
</comment>
<protein>
    <submittedName>
        <fullName evidence="1">General secretion pathway protein GspM</fullName>
    </submittedName>
</protein>
<dbReference type="Gene3D" id="3.30.70.60">
    <property type="match status" value="1"/>
</dbReference>
<dbReference type="AlphaFoldDB" id="A0A177MXH5"/>
<evidence type="ECO:0000313" key="2">
    <source>
        <dbReference type="Proteomes" id="UP000078476"/>
    </source>
</evidence>
<reference evidence="1 2" key="1">
    <citation type="submission" date="2016-03" db="EMBL/GenBank/DDBJ databases">
        <authorList>
            <person name="Ploux O."/>
        </authorList>
    </citation>
    <scope>NUCLEOTIDE SEQUENCE [LARGE SCALE GENOMIC DNA]</scope>
    <source>
        <strain evidence="1 2">R-45370</strain>
    </source>
</reference>
<gene>
    <name evidence="1" type="ORF">A1359_01990</name>
</gene>
<dbReference type="Proteomes" id="UP000078476">
    <property type="component" value="Unassembled WGS sequence"/>
</dbReference>
<dbReference type="RefSeq" id="WP_066987660.1">
    <property type="nucleotide sequence ID" value="NZ_LUUI01000160.1"/>
</dbReference>
<name>A0A177MXH5_9GAMM</name>
<dbReference type="InterPro" id="IPR034756">
    <property type="entry name" value="T2SSM_b"/>
</dbReference>
<evidence type="ECO:0000313" key="1">
    <source>
        <dbReference type="EMBL" id="OAI10084.1"/>
    </source>
</evidence>
<dbReference type="EMBL" id="LUUI01000160">
    <property type="protein sequence ID" value="OAI10084.1"/>
    <property type="molecule type" value="Genomic_DNA"/>
</dbReference>
<proteinExistence type="predicted"/>
<dbReference type="NCBIfam" id="NF040576">
    <property type="entry name" value="T2SS_GspM_XpsM"/>
    <property type="match status" value="1"/>
</dbReference>
<dbReference type="OrthoDB" id="5566245at2"/>
<keyword evidence="2" id="KW-1185">Reference proteome</keyword>
<dbReference type="InterPro" id="IPR014717">
    <property type="entry name" value="Transl_elong_EF1B/ribsomal_bS6"/>
</dbReference>
<dbReference type="Pfam" id="PF10741">
    <property type="entry name" value="T2SSM_b"/>
    <property type="match status" value="1"/>
</dbReference>
<organism evidence="1 2">
    <name type="scientific">Methylomonas lenta</name>
    <dbReference type="NCBI Taxonomy" id="980561"/>
    <lineage>
        <taxon>Bacteria</taxon>
        <taxon>Pseudomonadati</taxon>
        <taxon>Pseudomonadota</taxon>
        <taxon>Gammaproteobacteria</taxon>
        <taxon>Methylococcales</taxon>
        <taxon>Methylococcaceae</taxon>
        <taxon>Methylomonas</taxon>
    </lineage>
</organism>
<sequence>MIERRFQRWFAVGLLLLVVAVVLFAVLLPLVSMSLAYHEEKNDLLFRLHRQQTIAGRETQVAEGLLLIKQQFETQNYFSTSSTEALVSAELQNIVKTAVSDAGGQLTSTQGLPGKMNDGFFRVAVKVRMTGTMDTMVSVLHSIETAVPILVVDQLDINPVRGVRNRTTHKVEPSGQLNISFQVVSFMRSQVP</sequence>